<dbReference type="HOGENOM" id="CLU_2593665_0_0_1"/>
<evidence type="ECO:0000256" key="1">
    <source>
        <dbReference type="SAM" id="MobiDB-lite"/>
    </source>
</evidence>
<dbReference type="Gramene" id="OGLUM10G08180.1">
    <property type="protein sequence ID" value="OGLUM10G08180.1"/>
    <property type="gene ID" value="OGLUM10G08180"/>
</dbReference>
<keyword evidence="3" id="KW-1185">Reference proteome</keyword>
<sequence>MGAATSTRKGILRPAATSSGEGPDLERRGTRRRVGRDPVGDLDGLRSAGSMTGTNDTMSLVPTNWCRLGNQCLPVPNRHL</sequence>
<reference evidence="2" key="1">
    <citation type="submission" date="2015-04" db="UniProtKB">
        <authorList>
            <consortium name="EnsemblPlants"/>
        </authorList>
    </citation>
    <scope>IDENTIFICATION</scope>
</reference>
<protein>
    <submittedName>
        <fullName evidence="2">Uncharacterized protein</fullName>
    </submittedName>
</protein>
<dbReference type="AlphaFoldDB" id="A0A0E0B9X1"/>
<evidence type="ECO:0000313" key="3">
    <source>
        <dbReference type="Proteomes" id="UP000026961"/>
    </source>
</evidence>
<dbReference type="Proteomes" id="UP000026961">
    <property type="component" value="Chromosome 10"/>
</dbReference>
<name>A0A0E0B9X1_9ORYZ</name>
<reference evidence="2" key="2">
    <citation type="submission" date="2018-05" db="EMBL/GenBank/DDBJ databases">
        <title>OgluRS3 (Oryza glumaepatula Reference Sequence Version 3).</title>
        <authorList>
            <person name="Zhang J."/>
            <person name="Kudrna D."/>
            <person name="Lee S."/>
            <person name="Talag J."/>
            <person name="Welchert J."/>
            <person name="Wing R.A."/>
        </authorList>
    </citation>
    <scope>NUCLEOTIDE SEQUENCE [LARGE SCALE GENOMIC DNA]</scope>
</reference>
<dbReference type="EnsemblPlants" id="OGLUM10G08180.1">
    <property type="protein sequence ID" value="OGLUM10G08180.1"/>
    <property type="gene ID" value="OGLUM10G08180"/>
</dbReference>
<accession>A0A0E0B9X1</accession>
<feature type="region of interest" description="Disordered" evidence="1">
    <location>
        <begin position="1"/>
        <end position="61"/>
    </location>
</feature>
<evidence type="ECO:0000313" key="2">
    <source>
        <dbReference type="EnsemblPlants" id="OGLUM10G08180.1"/>
    </source>
</evidence>
<feature type="compositionally biased region" description="Polar residues" evidence="1">
    <location>
        <begin position="49"/>
        <end position="61"/>
    </location>
</feature>
<proteinExistence type="predicted"/>
<organism evidence="2">
    <name type="scientific">Oryza glumipatula</name>
    <dbReference type="NCBI Taxonomy" id="40148"/>
    <lineage>
        <taxon>Eukaryota</taxon>
        <taxon>Viridiplantae</taxon>
        <taxon>Streptophyta</taxon>
        <taxon>Embryophyta</taxon>
        <taxon>Tracheophyta</taxon>
        <taxon>Spermatophyta</taxon>
        <taxon>Magnoliopsida</taxon>
        <taxon>Liliopsida</taxon>
        <taxon>Poales</taxon>
        <taxon>Poaceae</taxon>
        <taxon>BOP clade</taxon>
        <taxon>Oryzoideae</taxon>
        <taxon>Oryzeae</taxon>
        <taxon>Oryzinae</taxon>
        <taxon>Oryza</taxon>
    </lineage>
</organism>